<dbReference type="AlphaFoldDB" id="S3E4N4"/>
<dbReference type="RefSeq" id="XP_008079985.1">
    <property type="nucleotide sequence ID" value="XM_008081794.1"/>
</dbReference>
<evidence type="ECO:0000313" key="2">
    <source>
        <dbReference type="Proteomes" id="UP000016922"/>
    </source>
</evidence>
<dbReference type="Proteomes" id="UP000016922">
    <property type="component" value="Unassembled WGS sequence"/>
</dbReference>
<dbReference type="HOGENOM" id="CLU_858018_0_0_1"/>
<dbReference type="STRING" id="1116229.S3E4N4"/>
<dbReference type="KEGG" id="glz:GLAREA_06381"/>
<accession>S3E4N4</accession>
<dbReference type="GeneID" id="19465434"/>
<dbReference type="OrthoDB" id="415825at2759"/>
<dbReference type="PANTHER" id="PTHR37540">
    <property type="entry name" value="TRANSCRIPTION FACTOR (ACR-2), PUTATIVE-RELATED-RELATED"/>
    <property type="match status" value="1"/>
</dbReference>
<gene>
    <name evidence="1" type="ORF">GLAREA_06381</name>
</gene>
<dbReference type="eggNOG" id="ENOG502SIPI">
    <property type="taxonomic scope" value="Eukaryota"/>
</dbReference>
<dbReference type="EMBL" id="KE145358">
    <property type="protein sequence ID" value="EPE33368.1"/>
    <property type="molecule type" value="Genomic_DNA"/>
</dbReference>
<reference evidence="1 2" key="1">
    <citation type="journal article" date="2013" name="BMC Genomics">
        <title>Genomics-driven discovery of the pneumocandin biosynthetic gene cluster in the fungus Glarea lozoyensis.</title>
        <authorList>
            <person name="Chen L."/>
            <person name="Yue Q."/>
            <person name="Zhang X."/>
            <person name="Xiang M."/>
            <person name="Wang C."/>
            <person name="Li S."/>
            <person name="Che Y."/>
            <person name="Ortiz-Lopez F.J."/>
            <person name="Bills G.F."/>
            <person name="Liu X."/>
            <person name="An Z."/>
        </authorList>
    </citation>
    <scope>NUCLEOTIDE SEQUENCE [LARGE SCALE GENOMIC DNA]</scope>
    <source>
        <strain evidence="2">ATCC 20868 / MF5171</strain>
    </source>
</reference>
<name>S3E4N4_GLAL2</name>
<keyword evidence="2" id="KW-1185">Reference proteome</keyword>
<sequence length="324" mass="36358">MFVFLERQSMLFFMSEKMQEPCASRKKSKKFVEGRLKLKPDVSSARNSVFKDQGGIDTRAVDKSTPDVVASQLVFEKESVRDDFPQSVNSCVKSVGVLKTADLVDDVAPIISPFSYQDLLMDMVTSTGTGSTVTPSLCSSTTNNRHDRKPLLEGYKTQKETRSSQLAICGKPGRLGTNMVDPLHFLPIAANWQNAQLFHGFIKIIAKHVSSIDGKPHPNYYNDHWLPWDMKVPIIAQVALFNTSYYQAELQKIPPSQSPVVISKKVKTINNLNVMLRNHNTSTLDEVLGAVVYLTTNEWYFGTEENVQGHIRGLLELVRLRSGY</sequence>
<proteinExistence type="predicted"/>
<evidence type="ECO:0000313" key="1">
    <source>
        <dbReference type="EMBL" id="EPE33368.1"/>
    </source>
</evidence>
<protein>
    <submittedName>
        <fullName evidence="1">Uncharacterized protein</fullName>
    </submittedName>
</protein>
<organism evidence="1 2">
    <name type="scientific">Glarea lozoyensis (strain ATCC 20868 / MF5171)</name>
    <dbReference type="NCBI Taxonomy" id="1116229"/>
    <lineage>
        <taxon>Eukaryota</taxon>
        <taxon>Fungi</taxon>
        <taxon>Dikarya</taxon>
        <taxon>Ascomycota</taxon>
        <taxon>Pezizomycotina</taxon>
        <taxon>Leotiomycetes</taxon>
        <taxon>Helotiales</taxon>
        <taxon>Helotiaceae</taxon>
        <taxon>Glarea</taxon>
    </lineage>
</organism>